<protein>
    <submittedName>
        <fullName evidence="2">Reverse transcriptase RNA-dependent DNA polymerase</fullName>
    </submittedName>
</protein>
<sequence>MKIWNENTSTSPSGMHLGHHKAIIKPFPVPENYDYEDPDKPPLCEDLRNDLVQGQVQLVNYAIKHSYCYNRWSKVATFMIQKEPGNTKVHRLRVIHLYEADFNLLLGVKWRQLTHHCINTNLLNPWQFGGLPGRDATTPVFLEELQWEISRASRWSLLRMDFDATSCYDRIIPNIANLAGRSFGQHRALCFLHDKFLEDAQYILKTKLGLSEEAYSHCELHPIFGTGQGCANSPVIWVLISSGLFDAHTTKANGATFLSPDGSIRTQIYMVGFVDDSANCINDFTNSFQEVETLLHKAQQDAQLWNDLLDSSGGALEVRKCMFHLAHYQFTPRGAPVLQSFAPDQLSVQVHEPGPHGTTVPIKYLHISENFGMLQIPSRRLQTEPTGNHRECDRESYIGGKECTGSQMRHEVLHQCIPPKYFLDSQPDWSRDMLGNLESKLSYEEIASKLRESQHHPSLACDGSVANEQGTFGWSMNLKNGTTIIEGSGPAYGSPMDSYRAEAYGKCSILQFLFLLREYYDLTLAPMQVYCDNEALVKNVNKAREQSRPQFPNDALKASWDVLQAVVRLAKLLPEITFHHIKGHQDTQAPMIEGTKCHLISDGQTVASKHRKHIRDHRRTKELKTYIKQKTGMLEAAFADIDWQSHERSVKTFKDGPQIFLVKFLHGWLPVGKLVSRYTWATIRTWLTLAACNGWHTRQLDFVLAYYPQADIPRPTYMELPDGIEIEGASKETHCLRVLKNIYGGKDAGRTWYEYLKNRLVDPTKLGFTQSKIDDCEFYRGSTVLLVYTDDCIIIDKESQHNVDTLFKELSQHFNVEDEGHYLGVQISMPEQGKYQFTQPHLIDSILEDLALWPQEHKRAPTRPKDTPAGE</sequence>
<dbReference type="GO" id="GO:0003964">
    <property type="term" value="F:RNA-directed DNA polymerase activity"/>
    <property type="evidence" value="ECO:0007669"/>
    <property type="project" value="UniProtKB-KW"/>
</dbReference>
<name>A0A9K3PSW0_9STRA</name>
<dbReference type="Proteomes" id="UP000693970">
    <property type="component" value="Unassembled WGS sequence"/>
</dbReference>
<comment type="caution">
    <text evidence="2">The sequence shown here is derived from an EMBL/GenBank/DDBJ whole genome shotgun (WGS) entry which is preliminary data.</text>
</comment>
<evidence type="ECO:0000259" key="1">
    <source>
        <dbReference type="Pfam" id="PF07727"/>
    </source>
</evidence>
<accession>A0A9K3PSW0</accession>
<reference evidence="2" key="1">
    <citation type="journal article" date="2021" name="Sci. Rep.">
        <title>Diploid genomic architecture of Nitzschia inconspicua, an elite biomass production diatom.</title>
        <authorList>
            <person name="Oliver A."/>
            <person name="Podell S."/>
            <person name="Pinowska A."/>
            <person name="Traller J.C."/>
            <person name="Smith S.R."/>
            <person name="McClure R."/>
            <person name="Beliaev A."/>
            <person name="Bohutskyi P."/>
            <person name="Hill E.A."/>
            <person name="Rabines A."/>
            <person name="Zheng H."/>
            <person name="Allen L.Z."/>
            <person name="Kuo A."/>
            <person name="Grigoriev I.V."/>
            <person name="Allen A.E."/>
            <person name="Hazlebeck D."/>
            <person name="Allen E.E."/>
        </authorList>
    </citation>
    <scope>NUCLEOTIDE SEQUENCE</scope>
    <source>
        <strain evidence="2">Hildebrandi</strain>
    </source>
</reference>
<keyword evidence="2" id="KW-0548">Nucleotidyltransferase</keyword>
<feature type="domain" description="Reverse transcriptase Ty1/copia-type" evidence="1">
    <location>
        <begin position="681"/>
        <end position="862"/>
    </location>
</feature>
<reference evidence="2" key="2">
    <citation type="submission" date="2021-04" db="EMBL/GenBank/DDBJ databases">
        <authorList>
            <person name="Podell S."/>
        </authorList>
    </citation>
    <scope>NUCLEOTIDE SEQUENCE</scope>
    <source>
        <strain evidence="2">Hildebrandi</strain>
    </source>
</reference>
<keyword evidence="2" id="KW-0695">RNA-directed DNA polymerase</keyword>
<dbReference type="EMBL" id="JAGRRH010000014">
    <property type="protein sequence ID" value="KAG7358422.1"/>
    <property type="molecule type" value="Genomic_DNA"/>
</dbReference>
<organism evidence="2 3">
    <name type="scientific">Nitzschia inconspicua</name>
    <dbReference type="NCBI Taxonomy" id="303405"/>
    <lineage>
        <taxon>Eukaryota</taxon>
        <taxon>Sar</taxon>
        <taxon>Stramenopiles</taxon>
        <taxon>Ochrophyta</taxon>
        <taxon>Bacillariophyta</taxon>
        <taxon>Bacillariophyceae</taxon>
        <taxon>Bacillariophycidae</taxon>
        <taxon>Bacillariales</taxon>
        <taxon>Bacillariaceae</taxon>
        <taxon>Nitzschia</taxon>
    </lineage>
</organism>
<proteinExistence type="predicted"/>
<dbReference type="Pfam" id="PF07727">
    <property type="entry name" value="RVT_2"/>
    <property type="match status" value="1"/>
</dbReference>
<dbReference type="OrthoDB" id="414945at2759"/>
<keyword evidence="2" id="KW-0808">Transferase</keyword>
<evidence type="ECO:0000313" key="2">
    <source>
        <dbReference type="EMBL" id="KAG7358422.1"/>
    </source>
</evidence>
<evidence type="ECO:0000313" key="3">
    <source>
        <dbReference type="Proteomes" id="UP000693970"/>
    </source>
</evidence>
<dbReference type="AlphaFoldDB" id="A0A9K3PSW0"/>
<dbReference type="InterPro" id="IPR013103">
    <property type="entry name" value="RVT_2"/>
</dbReference>
<keyword evidence="3" id="KW-1185">Reference proteome</keyword>
<gene>
    <name evidence="2" type="ORF">IV203_015010</name>
</gene>